<dbReference type="OrthoDB" id="2139957at2759"/>
<dbReference type="SUPFAM" id="SSF52096">
    <property type="entry name" value="ClpP/crotonase"/>
    <property type="match status" value="1"/>
</dbReference>
<dbReference type="AlphaFoldDB" id="A0A9E7JG20"/>
<comment type="similarity">
    <text evidence="1">Belongs to the enoyl-CoA hydratase/isomerase family.</text>
</comment>
<proteinExistence type="inferred from homology"/>
<protein>
    <submittedName>
        <fullName evidence="2">Methylglutaconyl-CoA hydratase</fullName>
    </submittedName>
</protein>
<dbReference type="PANTHER" id="PTHR11941">
    <property type="entry name" value="ENOYL-COA HYDRATASE-RELATED"/>
    <property type="match status" value="1"/>
</dbReference>
<dbReference type="InterPro" id="IPR029045">
    <property type="entry name" value="ClpP/crotonase-like_dom_sf"/>
</dbReference>
<dbReference type="Proteomes" id="UP001055439">
    <property type="component" value="Chromosome 10"/>
</dbReference>
<dbReference type="GO" id="GO:0006635">
    <property type="term" value="P:fatty acid beta-oxidation"/>
    <property type="evidence" value="ECO:0007669"/>
    <property type="project" value="TreeGrafter"/>
</dbReference>
<dbReference type="PANTHER" id="PTHR11941:SF171">
    <property type="entry name" value="SD19268P"/>
    <property type="match status" value="1"/>
</dbReference>
<dbReference type="InterPro" id="IPR001753">
    <property type="entry name" value="Enoyl-CoA_hydra/iso"/>
</dbReference>
<organism evidence="2 3">
    <name type="scientific">Musa troglodytarum</name>
    <name type="common">fe'i banana</name>
    <dbReference type="NCBI Taxonomy" id="320322"/>
    <lineage>
        <taxon>Eukaryota</taxon>
        <taxon>Viridiplantae</taxon>
        <taxon>Streptophyta</taxon>
        <taxon>Embryophyta</taxon>
        <taxon>Tracheophyta</taxon>
        <taxon>Spermatophyta</taxon>
        <taxon>Magnoliopsida</taxon>
        <taxon>Liliopsida</taxon>
        <taxon>Zingiberales</taxon>
        <taxon>Musaceae</taxon>
        <taxon>Musa</taxon>
    </lineage>
</organism>
<evidence type="ECO:0000256" key="1">
    <source>
        <dbReference type="ARBA" id="ARBA00005254"/>
    </source>
</evidence>
<reference evidence="2" key="1">
    <citation type="submission" date="2022-05" db="EMBL/GenBank/DDBJ databases">
        <title>The Musa troglodytarum L. genome provides insights into the mechanism of non-climacteric behaviour and enrichment of carotenoids.</title>
        <authorList>
            <person name="Wang J."/>
        </authorList>
    </citation>
    <scope>NUCLEOTIDE SEQUENCE</scope>
    <source>
        <tissue evidence="2">Leaf</tissue>
    </source>
</reference>
<name>A0A9E7JG20_9LILI</name>
<keyword evidence="3" id="KW-1185">Reference proteome</keyword>
<evidence type="ECO:0000313" key="2">
    <source>
        <dbReference type="EMBL" id="URD79813.1"/>
    </source>
</evidence>
<accession>A0A9E7JG20</accession>
<evidence type="ECO:0000313" key="3">
    <source>
        <dbReference type="Proteomes" id="UP001055439"/>
    </source>
</evidence>
<sequence>MAPFVARPTHRAGSRRGLIIQTMSESVRVERLGDTDSGIVELKLGGPEAKNAIGKEMLRQPQFGCQGFLRRDGSQVSVLLLQKLDINHQPCTQALSVPTIAVIKGAALGGGLELALSCDLRVCGEDSTFRLLETGLAIIPSSELFNKNVLENLKGISCFPLNFRHKQSWWNLTSSKNSGKISGKGANIHGSFGYKDGLASYQQRHGRSYALGGGWGRRMLWATTEHSRSSRRTGFIRREVKTRYLGK</sequence>
<dbReference type="Gene3D" id="3.90.226.10">
    <property type="entry name" value="2-enoyl-CoA Hydratase, Chain A, domain 1"/>
    <property type="match status" value="1"/>
</dbReference>
<dbReference type="EMBL" id="CP097503">
    <property type="protein sequence ID" value="URD79813.1"/>
    <property type="molecule type" value="Genomic_DNA"/>
</dbReference>
<dbReference type="CDD" id="cd06558">
    <property type="entry name" value="crotonase-like"/>
    <property type="match status" value="1"/>
</dbReference>
<dbReference type="Pfam" id="PF00378">
    <property type="entry name" value="ECH_1"/>
    <property type="match status" value="1"/>
</dbReference>
<gene>
    <name evidence="2" type="ORF">MUK42_23855</name>
</gene>
<dbReference type="GO" id="GO:0005739">
    <property type="term" value="C:mitochondrion"/>
    <property type="evidence" value="ECO:0007669"/>
    <property type="project" value="TreeGrafter"/>
</dbReference>